<dbReference type="InterPro" id="IPR013685">
    <property type="entry name" value="POTRA_FtsQ_type"/>
</dbReference>
<dbReference type="PANTHER" id="PTHR37820:SF1">
    <property type="entry name" value="CELL DIVISION PROTEIN FTSQ"/>
    <property type="match status" value="1"/>
</dbReference>
<reference evidence="10 11" key="1">
    <citation type="submission" date="2018-05" db="EMBL/GenBank/DDBJ databases">
        <title>Genetic diversity of glacier-inhabiting Cryobacterium bacteria in China and description of Cryobacterium mengkeensis sp. nov. and Arthrobacter glacialis sp. nov.</title>
        <authorList>
            <person name="Liu Q."/>
            <person name="Xin Y.-H."/>
        </authorList>
    </citation>
    <scope>NUCLEOTIDE SEQUENCE [LARGE SCALE GENOMIC DNA]</scope>
    <source>
        <strain evidence="10 11">B7</strain>
    </source>
</reference>
<evidence type="ECO:0000256" key="7">
    <source>
        <dbReference type="SAM" id="Phobius"/>
    </source>
</evidence>
<feature type="transmembrane region" description="Helical" evidence="7">
    <location>
        <begin position="132"/>
        <end position="152"/>
    </location>
</feature>
<evidence type="ECO:0000313" key="11">
    <source>
        <dbReference type="Proteomes" id="UP000247980"/>
    </source>
</evidence>
<dbReference type="OrthoDB" id="4793367at2"/>
<keyword evidence="3 7" id="KW-0812">Transmembrane</keyword>
<keyword evidence="1" id="KW-1003">Cell membrane</keyword>
<keyword evidence="5" id="KW-0131">Cell cycle</keyword>
<keyword evidence="7" id="KW-0472">Membrane</keyword>
<dbReference type="Proteomes" id="UP000247980">
    <property type="component" value="Unassembled WGS sequence"/>
</dbReference>
<comment type="caution">
    <text evidence="10">The sequence shown here is derived from an EMBL/GenBank/DDBJ whole genome shotgun (WGS) entry which is preliminary data.</text>
</comment>
<gene>
    <name evidence="10" type="ORF">CVS30_09675</name>
</gene>
<feature type="compositionally biased region" description="Low complexity" evidence="6">
    <location>
        <begin position="97"/>
        <end position="107"/>
    </location>
</feature>
<feature type="region of interest" description="Disordered" evidence="6">
    <location>
        <begin position="337"/>
        <end position="361"/>
    </location>
</feature>
<dbReference type="GO" id="GO:0051301">
    <property type="term" value="P:cell division"/>
    <property type="evidence" value="ECO:0007669"/>
    <property type="project" value="UniProtKB-KW"/>
</dbReference>
<dbReference type="Pfam" id="PF03799">
    <property type="entry name" value="FtsQ_DivIB_C"/>
    <property type="match status" value="1"/>
</dbReference>
<feature type="compositionally biased region" description="Low complexity" evidence="6">
    <location>
        <begin position="337"/>
        <end position="348"/>
    </location>
</feature>
<name>A0A2V5JFX7_9MICC</name>
<feature type="region of interest" description="Disordered" evidence="6">
    <location>
        <begin position="1"/>
        <end position="108"/>
    </location>
</feature>
<dbReference type="EMBL" id="QJVC01000007">
    <property type="protein sequence ID" value="PYI38587.1"/>
    <property type="molecule type" value="Genomic_DNA"/>
</dbReference>
<dbReference type="RefSeq" id="WP_110485127.1">
    <property type="nucleotide sequence ID" value="NZ_QJVC01000007.1"/>
</dbReference>
<dbReference type="InterPro" id="IPR005548">
    <property type="entry name" value="Cell_div_FtsQ/DivIB_C"/>
</dbReference>
<feature type="domain" description="Cell division protein FtsQ/DivIB C-terminal" evidence="8">
    <location>
        <begin position="228"/>
        <end position="332"/>
    </location>
</feature>
<evidence type="ECO:0000259" key="9">
    <source>
        <dbReference type="Pfam" id="PF08478"/>
    </source>
</evidence>
<dbReference type="AlphaFoldDB" id="A0A2V5JFX7"/>
<sequence>MAEPRKPRVIKTRQSPAPAAHDPAPDVTEKTAVRKTSSKVSVEPLVTAPSKKEAARKIPRPSLKGAALKEKLAPKPKPTSQSEAKAQPRPHSKDSGKAATVKTATAAQDAPGEDAKVLAFPVPSFKRRRRTVWYSIAGVAAVLALVMGMALFSPVLNVKTVVFDGQKLVGEATLQLAVAPIVNTPLPQVSEAEVQELLSTVVQVKSSRIEARPPSTLLVHIVERIPVALLKNGDEYLLVDQDGVQLGATKDPTTVALPLIDGGTAAIGQDTFRAMTAVLSNLPQSILEQLANATAKSPDAVELALSDGRSVIWGNASDMELKAQVLEALLTAPAPTAPAGKPNPAPAKVFDVSAPRHPVTR</sequence>
<dbReference type="InterPro" id="IPR050487">
    <property type="entry name" value="FtsQ_DivIB"/>
</dbReference>
<proteinExistence type="predicted"/>
<evidence type="ECO:0000313" key="10">
    <source>
        <dbReference type="EMBL" id="PYI38587.1"/>
    </source>
</evidence>
<keyword evidence="11" id="KW-1185">Reference proteome</keyword>
<evidence type="ECO:0000256" key="5">
    <source>
        <dbReference type="ARBA" id="ARBA00023306"/>
    </source>
</evidence>
<evidence type="ECO:0000256" key="1">
    <source>
        <dbReference type="ARBA" id="ARBA00022475"/>
    </source>
</evidence>
<accession>A0A2V5JFX7</accession>
<evidence type="ECO:0000256" key="3">
    <source>
        <dbReference type="ARBA" id="ARBA00022692"/>
    </source>
</evidence>
<keyword evidence="2" id="KW-0132">Cell division</keyword>
<organism evidence="10 11">
    <name type="scientific">Arthrobacter psychrolactophilus</name>
    <dbReference type="NCBI Taxonomy" id="92442"/>
    <lineage>
        <taxon>Bacteria</taxon>
        <taxon>Bacillati</taxon>
        <taxon>Actinomycetota</taxon>
        <taxon>Actinomycetes</taxon>
        <taxon>Micrococcales</taxon>
        <taxon>Micrococcaceae</taxon>
        <taxon>Arthrobacter</taxon>
    </lineage>
</organism>
<feature type="domain" description="POTRA" evidence="9">
    <location>
        <begin position="157"/>
        <end position="224"/>
    </location>
</feature>
<protein>
    <submittedName>
        <fullName evidence="10">Peptidase S33</fullName>
    </submittedName>
</protein>
<keyword evidence="4 7" id="KW-1133">Transmembrane helix</keyword>
<evidence type="ECO:0000256" key="2">
    <source>
        <dbReference type="ARBA" id="ARBA00022618"/>
    </source>
</evidence>
<dbReference type="Pfam" id="PF08478">
    <property type="entry name" value="POTRA_1"/>
    <property type="match status" value="1"/>
</dbReference>
<evidence type="ECO:0000256" key="6">
    <source>
        <dbReference type="SAM" id="MobiDB-lite"/>
    </source>
</evidence>
<dbReference type="PANTHER" id="PTHR37820">
    <property type="entry name" value="CELL DIVISION PROTEIN DIVIB"/>
    <property type="match status" value="1"/>
</dbReference>
<dbReference type="GO" id="GO:0005886">
    <property type="term" value="C:plasma membrane"/>
    <property type="evidence" value="ECO:0007669"/>
    <property type="project" value="TreeGrafter"/>
</dbReference>
<dbReference type="Gene3D" id="3.40.50.10960">
    <property type="match status" value="1"/>
</dbReference>
<evidence type="ECO:0000259" key="8">
    <source>
        <dbReference type="Pfam" id="PF03799"/>
    </source>
</evidence>
<evidence type="ECO:0000256" key="4">
    <source>
        <dbReference type="ARBA" id="ARBA00022989"/>
    </source>
</evidence>
<feature type="compositionally biased region" description="Basic and acidic residues" evidence="6">
    <location>
        <begin position="23"/>
        <end position="32"/>
    </location>
</feature>